<name>A0A6V8HIT1_TALPI</name>
<organism evidence="2 3">
    <name type="scientific">Talaromyces pinophilus</name>
    <name type="common">Penicillium pinophilum</name>
    <dbReference type="NCBI Taxonomy" id="128442"/>
    <lineage>
        <taxon>Eukaryota</taxon>
        <taxon>Fungi</taxon>
        <taxon>Dikarya</taxon>
        <taxon>Ascomycota</taxon>
        <taxon>Pezizomycotina</taxon>
        <taxon>Eurotiomycetes</taxon>
        <taxon>Eurotiomycetidae</taxon>
        <taxon>Eurotiales</taxon>
        <taxon>Trichocomaceae</taxon>
        <taxon>Talaromyces</taxon>
        <taxon>Talaromyces sect. Talaromyces</taxon>
    </lineage>
</organism>
<evidence type="ECO:0000313" key="3">
    <source>
        <dbReference type="Proteomes" id="UP000053095"/>
    </source>
</evidence>
<gene>
    <name evidence="2" type="ORF">TCE0_042f14699</name>
</gene>
<evidence type="ECO:0000313" key="2">
    <source>
        <dbReference type="EMBL" id="GAM41520.1"/>
    </source>
</evidence>
<dbReference type="AlphaFoldDB" id="A0A6V8HIT1"/>
<proteinExistence type="predicted"/>
<feature type="region of interest" description="Disordered" evidence="1">
    <location>
        <begin position="1"/>
        <end position="59"/>
    </location>
</feature>
<feature type="compositionally biased region" description="Acidic residues" evidence="1">
    <location>
        <begin position="11"/>
        <end position="23"/>
    </location>
</feature>
<feature type="region of interest" description="Disordered" evidence="1">
    <location>
        <begin position="121"/>
        <end position="141"/>
    </location>
</feature>
<feature type="compositionally biased region" description="Low complexity" evidence="1">
    <location>
        <begin position="130"/>
        <end position="141"/>
    </location>
</feature>
<keyword evidence="3" id="KW-1185">Reference proteome</keyword>
<evidence type="ECO:0000256" key="1">
    <source>
        <dbReference type="SAM" id="MobiDB-lite"/>
    </source>
</evidence>
<feature type="compositionally biased region" description="Low complexity" evidence="1">
    <location>
        <begin position="214"/>
        <end position="236"/>
    </location>
</feature>
<comment type="caution">
    <text evidence="2">The sequence shown here is derived from an EMBL/GenBank/DDBJ whole genome shotgun (WGS) entry which is preliminary data.</text>
</comment>
<feature type="compositionally biased region" description="Basic residues" evidence="1">
    <location>
        <begin position="252"/>
        <end position="270"/>
    </location>
</feature>
<dbReference type="Proteomes" id="UP000053095">
    <property type="component" value="Unassembled WGS sequence"/>
</dbReference>
<sequence>MKKRPLLQTNADEDMEDVEDDYKENDPSLSPELGAALPTTHTTTHTTTRRSGLPKQPLSVLPITSMLGTDMVMLDFASEDESMPNDGMTASERNIAANTNSSNSSSPFPSQNSSVFSNHTFRQQTSPFPNLHSNSNESNSNSYAIYEDNELDSSLEALLKSHINNHRRRPTYGKENMAGSFSSLPKRLSISSLSSTENVSSLTTPRGVFMKPVSRSSSSSSLSSTTTATKPLSPTKVTKPAHNRNNSGRNAIARKGRFSKGKPRIGLRRL</sequence>
<protein>
    <submittedName>
        <fullName evidence="2">Ubiquitin conjugating enzyme</fullName>
    </submittedName>
</protein>
<reference evidence="3" key="1">
    <citation type="journal article" date="2015" name="Genome Announc.">
        <title>Draft genome sequence of Talaromyces cellulolyticus strain Y-94, a source of lignocellulosic biomass-degrading enzymes.</title>
        <authorList>
            <person name="Fujii T."/>
            <person name="Koike H."/>
            <person name="Sawayama S."/>
            <person name="Yano S."/>
            <person name="Inoue H."/>
        </authorList>
    </citation>
    <scope>NUCLEOTIDE SEQUENCE [LARGE SCALE GENOMIC DNA]</scope>
    <source>
        <strain evidence="3">Y-94</strain>
    </source>
</reference>
<accession>A0A6V8HIT1</accession>
<feature type="region of interest" description="Disordered" evidence="1">
    <location>
        <begin position="209"/>
        <end position="270"/>
    </location>
</feature>
<dbReference type="EMBL" id="DF933838">
    <property type="protein sequence ID" value="GAM41520.1"/>
    <property type="molecule type" value="Genomic_DNA"/>
</dbReference>